<name>A0ACA9KNX1_9GLOM</name>
<dbReference type="EMBL" id="CAJVPT010002498">
    <property type="protein sequence ID" value="CAG8482108.1"/>
    <property type="molecule type" value="Genomic_DNA"/>
</dbReference>
<evidence type="ECO:0000313" key="1">
    <source>
        <dbReference type="EMBL" id="CAG8482108.1"/>
    </source>
</evidence>
<dbReference type="Proteomes" id="UP000789525">
    <property type="component" value="Unassembled WGS sequence"/>
</dbReference>
<keyword evidence="2" id="KW-1185">Reference proteome</keyword>
<accession>A0ACA9KNX1</accession>
<gene>
    <name evidence="1" type="ORF">ACOLOM_LOCUS2024</name>
</gene>
<reference evidence="1" key="1">
    <citation type="submission" date="2021-06" db="EMBL/GenBank/DDBJ databases">
        <authorList>
            <person name="Kallberg Y."/>
            <person name="Tangrot J."/>
            <person name="Rosling A."/>
        </authorList>
    </citation>
    <scope>NUCLEOTIDE SEQUENCE</scope>
    <source>
        <strain evidence="1">CL356</strain>
    </source>
</reference>
<organism evidence="1 2">
    <name type="scientific">Acaulospora colombiana</name>
    <dbReference type="NCBI Taxonomy" id="27376"/>
    <lineage>
        <taxon>Eukaryota</taxon>
        <taxon>Fungi</taxon>
        <taxon>Fungi incertae sedis</taxon>
        <taxon>Mucoromycota</taxon>
        <taxon>Glomeromycotina</taxon>
        <taxon>Glomeromycetes</taxon>
        <taxon>Diversisporales</taxon>
        <taxon>Acaulosporaceae</taxon>
        <taxon>Acaulospora</taxon>
    </lineage>
</organism>
<proteinExistence type="predicted"/>
<protein>
    <submittedName>
        <fullName evidence="1">11991_t:CDS:1</fullName>
    </submittedName>
</protein>
<sequence>MVGLDGEVTMPSTNPKYLAAGAIAGAVSRTATAPLDRLKVYLQIQTAVPKVVSDAGGKLSRGAVVISSNSLTNAVKEIYAGGILNFFRGNGLNVAKIAPESAIKFFAYEKSKAIVAQLTGAQDTGSIGMPGRFLKGSVEYGGGNVAGAGLPIILQGIGTVVEKEQLKGKEPSAWVSLSCGMISGSVGATIVYPLSLVRTRLQAQGTSGHSQMYTGAFDVIRKTYAKEQMRGFYKGLIPALSKVMPAAAITYVVYDKCKSIFSLE</sequence>
<comment type="caution">
    <text evidence="1">The sequence shown here is derived from an EMBL/GenBank/DDBJ whole genome shotgun (WGS) entry which is preliminary data.</text>
</comment>
<evidence type="ECO:0000313" key="2">
    <source>
        <dbReference type="Proteomes" id="UP000789525"/>
    </source>
</evidence>